<protein>
    <submittedName>
        <fullName evidence="3">Alpha galactosidase C-terminal beta sandwich domain-containing protein</fullName>
    </submittedName>
</protein>
<dbReference type="SUPFAM" id="SSF51011">
    <property type="entry name" value="Glycosyl hydrolase domain"/>
    <property type="match status" value="1"/>
</dbReference>
<dbReference type="InterPro" id="IPR013780">
    <property type="entry name" value="Glyco_hydro_b"/>
</dbReference>
<dbReference type="Pfam" id="PF17801">
    <property type="entry name" value="Melibiase_C"/>
    <property type="match status" value="1"/>
</dbReference>
<dbReference type="AlphaFoldDB" id="A0A914CNV8"/>
<dbReference type="Gene3D" id="2.60.40.1180">
    <property type="entry name" value="Golgi alpha-mannosidase II"/>
    <property type="match status" value="1"/>
</dbReference>
<name>A0A914CNV8_9BILA</name>
<organism evidence="2 3">
    <name type="scientific">Acrobeloides nanus</name>
    <dbReference type="NCBI Taxonomy" id="290746"/>
    <lineage>
        <taxon>Eukaryota</taxon>
        <taxon>Metazoa</taxon>
        <taxon>Ecdysozoa</taxon>
        <taxon>Nematoda</taxon>
        <taxon>Chromadorea</taxon>
        <taxon>Rhabditida</taxon>
        <taxon>Tylenchina</taxon>
        <taxon>Cephalobomorpha</taxon>
        <taxon>Cephaloboidea</taxon>
        <taxon>Cephalobidae</taxon>
        <taxon>Acrobeloides</taxon>
    </lineage>
</organism>
<sequence>MGRALLATGRPIVYSTNWLGYDSSTTFKFGDLGLNNTNGYNVLDLWVGKVVGTYDPSATYNAQVNATGVHFIKAVALQ</sequence>
<dbReference type="InterPro" id="IPR041233">
    <property type="entry name" value="Melibiase_C"/>
</dbReference>
<accession>A0A914CNV8</accession>
<dbReference type="WBParaSite" id="ACRNAN_scaffold12302.g13416.t1">
    <property type="protein sequence ID" value="ACRNAN_scaffold12302.g13416.t1"/>
    <property type="gene ID" value="ACRNAN_scaffold12302.g13416"/>
</dbReference>
<reference evidence="3" key="1">
    <citation type="submission" date="2022-11" db="UniProtKB">
        <authorList>
            <consortium name="WormBaseParasite"/>
        </authorList>
    </citation>
    <scope>IDENTIFICATION</scope>
</reference>
<feature type="domain" description="Alpha galactosidase C-terminal" evidence="1">
    <location>
        <begin position="6"/>
        <end position="73"/>
    </location>
</feature>
<evidence type="ECO:0000313" key="3">
    <source>
        <dbReference type="WBParaSite" id="ACRNAN_scaffold12302.g13416.t1"/>
    </source>
</evidence>
<proteinExistence type="predicted"/>
<evidence type="ECO:0000259" key="1">
    <source>
        <dbReference type="Pfam" id="PF17801"/>
    </source>
</evidence>
<evidence type="ECO:0000313" key="2">
    <source>
        <dbReference type="Proteomes" id="UP000887540"/>
    </source>
</evidence>
<keyword evidence="2" id="KW-1185">Reference proteome</keyword>
<dbReference type="Proteomes" id="UP000887540">
    <property type="component" value="Unplaced"/>
</dbReference>